<dbReference type="Proteomes" id="UP001056120">
    <property type="component" value="Linkage Group LG16"/>
</dbReference>
<accession>A0ACB9FTZ2</accession>
<gene>
    <name evidence="1" type="ORF">L1987_48569</name>
</gene>
<proteinExistence type="predicted"/>
<evidence type="ECO:0000313" key="2">
    <source>
        <dbReference type="Proteomes" id="UP001056120"/>
    </source>
</evidence>
<reference evidence="1 2" key="2">
    <citation type="journal article" date="2022" name="Mol. Ecol. Resour.">
        <title>The genomes of chicory, endive, great burdock and yacon provide insights into Asteraceae paleo-polyploidization history and plant inulin production.</title>
        <authorList>
            <person name="Fan W."/>
            <person name="Wang S."/>
            <person name="Wang H."/>
            <person name="Wang A."/>
            <person name="Jiang F."/>
            <person name="Liu H."/>
            <person name="Zhao H."/>
            <person name="Xu D."/>
            <person name="Zhang Y."/>
        </authorList>
    </citation>
    <scope>NUCLEOTIDE SEQUENCE [LARGE SCALE GENOMIC DNA]</scope>
    <source>
        <strain evidence="2">cv. Yunnan</strain>
        <tissue evidence="1">Leaves</tissue>
    </source>
</reference>
<sequence>MGLQVDPTKIEAIRNWRTPKTATEIRQFLGLAGYYRSFIKNFSKIAKPLTALTKKDAKYDWNERTEEAFQLLKQKNCSAPILALPEGNDDFVVYCDASHQGLGCVLMQREKIRDAQLEALKEENLEKEGLQGMEKLFGIKSDVVRYYMDRIWVSNHGNLQDLVKTEYQKPSGLLQQPEILQWKWEQISMDFVTKLPKTPSGYDTIWIGIVVLLPDSAIITRSVGNMLRFEHCLSPTDRWSKRTNHPNSRRSIKSLCNKFWQQLGYSLAVG</sequence>
<name>A0ACB9FTZ2_9ASTR</name>
<keyword evidence="2" id="KW-1185">Reference proteome</keyword>
<organism evidence="1 2">
    <name type="scientific">Smallanthus sonchifolius</name>
    <dbReference type="NCBI Taxonomy" id="185202"/>
    <lineage>
        <taxon>Eukaryota</taxon>
        <taxon>Viridiplantae</taxon>
        <taxon>Streptophyta</taxon>
        <taxon>Embryophyta</taxon>
        <taxon>Tracheophyta</taxon>
        <taxon>Spermatophyta</taxon>
        <taxon>Magnoliopsida</taxon>
        <taxon>eudicotyledons</taxon>
        <taxon>Gunneridae</taxon>
        <taxon>Pentapetalae</taxon>
        <taxon>asterids</taxon>
        <taxon>campanulids</taxon>
        <taxon>Asterales</taxon>
        <taxon>Asteraceae</taxon>
        <taxon>Asteroideae</taxon>
        <taxon>Heliantheae alliance</taxon>
        <taxon>Millerieae</taxon>
        <taxon>Smallanthus</taxon>
    </lineage>
</organism>
<evidence type="ECO:0000313" key="1">
    <source>
        <dbReference type="EMBL" id="KAI3774027.1"/>
    </source>
</evidence>
<dbReference type="EMBL" id="CM042033">
    <property type="protein sequence ID" value="KAI3774027.1"/>
    <property type="molecule type" value="Genomic_DNA"/>
</dbReference>
<reference evidence="2" key="1">
    <citation type="journal article" date="2022" name="Mol. Ecol. Resour.">
        <title>The genomes of chicory, endive, great burdock and yacon provide insights into Asteraceae palaeo-polyploidization history and plant inulin production.</title>
        <authorList>
            <person name="Fan W."/>
            <person name="Wang S."/>
            <person name="Wang H."/>
            <person name="Wang A."/>
            <person name="Jiang F."/>
            <person name="Liu H."/>
            <person name="Zhao H."/>
            <person name="Xu D."/>
            <person name="Zhang Y."/>
        </authorList>
    </citation>
    <scope>NUCLEOTIDE SEQUENCE [LARGE SCALE GENOMIC DNA]</scope>
    <source>
        <strain evidence="2">cv. Yunnan</strain>
    </source>
</reference>
<comment type="caution">
    <text evidence="1">The sequence shown here is derived from an EMBL/GenBank/DDBJ whole genome shotgun (WGS) entry which is preliminary data.</text>
</comment>
<protein>
    <submittedName>
        <fullName evidence="1">Uncharacterized protein</fullName>
    </submittedName>
</protein>